<comment type="caution">
    <text evidence="1">The sequence shown here is derived from an EMBL/GenBank/DDBJ whole genome shotgun (WGS) entry which is preliminary data.</text>
</comment>
<accession>A0A644Y5A0</accession>
<sequence>MKTTPAIAEKQINVAQIDLGKDLPNIASESLQAQFIELCSGLGLGPRQAVLLGHIWLARAECQQQLVSDSIAGFIEFSPDVLPCQGQCSRHKVIFGSEKTE</sequence>
<proteinExistence type="predicted"/>
<reference evidence="1" key="1">
    <citation type="submission" date="2019-08" db="EMBL/GenBank/DDBJ databases">
        <authorList>
            <person name="Kucharzyk K."/>
            <person name="Murdoch R.W."/>
            <person name="Higgins S."/>
            <person name="Loffler F."/>
        </authorList>
    </citation>
    <scope>NUCLEOTIDE SEQUENCE</scope>
</reference>
<dbReference type="AlphaFoldDB" id="A0A644Y5A0"/>
<protein>
    <submittedName>
        <fullName evidence="1">Uncharacterized protein</fullName>
    </submittedName>
</protein>
<gene>
    <name evidence="1" type="ORF">SDC9_69585</name>
</gene>
<name>A0A644Y5A0_9ZZZZ</name>
<evidence type="ECO:0000313" key="1">
    <source>
        <dbReference type="EMBL" id="MPM23121.1"/>
    </source>
</evidence>
<organism evidence="1">
    <name type="scientific">bioreactor metagenome</name>
    <dbReference type="NCBI Taxonomy" id="1076179"/>
    <lineage>
        <taxon>unclassified sequences</taxon>
        <taxon>metagenomes</taxon>
        <taxon>ecological metagenomes</taxon>
    </lineage>
</organism>
<dbReference type="EMBL" id="VSSQ01003960">
    <property type="protein sequence ID" value="MPM23121.1"/>
    <property type="molecule type" value="Genomic_DNA"/>
</dbReference>